<evidence type="ECO:0000256" key="3">
    <source>
        <dbReference type="ARBA" id="ARBA00022691"/>
    </source>
</evidence>
<organism evidence="7 8">
    <name type="scientific">Pedobacter quisquiliarum</name>
    <dbReference type="NCBI Taxonomy" id="1834438"/>
    <lineage>
        <taxon>Bacteria</taxon>
        <taxon>Pseudomonadati</taxon>
        <taxon>Bacteroidota</taxon>
        <taxon>Sphingobacteriia</taxon>
        <taxon>Sphingobacteriales</taxon>
        <taxon>Sphingobacteriaceae</taxon>
        <taxon>Pedobacter</taxon>
    </lineage>
</organism>
<dbReference type="InterPro" id="IPR001678">
    <property type="entry name" value="MeTrfase_RsmB-F_NOP2_dom"/>
</dbReference>
<evidence type="ECO:0000259" key="6">
    <source>
        <dbReference type="PROSITE" id="PS51686"/>
    </source>
</evidence>
<dbReference type="PRINTS" id="PR02008">
    <property type="entry name" value="RCMTFAMILY"/>
</dbReference>
<dbReference type="InterPro" id="IPR029063">
    <property type="entry name" value="SAM-dependent_MTases_sf"/>
</dbReference>
<dbReference type="SUPFAM" id="SSF53335">
    <property type="entry name" value="S-adenosyl-L-methionine-dependent methyltransferases"/>
    <property type="match status" value="1"/>
</dbReference>
<keyword evidence="3 5" id="KW-0949">S-adenosyl-L-methionine</keyword>
<dbReference type="AlphaFoldDB" id="A0A916UJM5"/>
<accession>A0A916UJM5</accession>
<evidence type="ECO:0000256" key="5">
    <source>
        <dbReference type="PROSITE-ProRule" id="PRU01023"/>
    </source>
</evidence>
<dbReference type="Pfam" id="PF01189">
    <property type="entry name" value="Methyltr_RsmB-F"/>
    <property type="match status" value="1"/>
</dbReference>
<keyword evidence="4 5" id="KW-0694">RNA-binding</keyword>
<proteinExistence type="inferred from homology"/>
<dbReference type="PROSITE" id="PS51686">
    <property type="entry name" value="SAM_MT_RSMB_NOP"/>
    <property type="match status" value="1"/>
</dbReference>
<keyword evidence="8" id="KW-1185">Reference proteome</keyword>
<feature type="active site" description="Nucleophile" evidence="5">
    <location>
        <position position="341"/>
    </location>
</feature>
<feature type="binding site" evidence="5">
    <location>
        <position position="241"/>
    </location>
    <ligand>
        <name>S-adenosyl-L-methionine</name>
        <dbReference type="ChEBI" id="CHEBI:59789"/>
    </ligand>
</feature>
<reference evidence="7" key="2">
    <citation type="submission" date="2020-09" db="EMBL/GenBank/DDBJ databases">
        <authorList>
            <person name="Sun Q."/>
            <person name="Zhou Y."/>
        </authorList>
    </citation>
    <scope>NUCLEOTIDE SEQUENCE</scope>
    <source>
        <strain evidence="7">CGMCC 1.15343</strain>
    </source>
</reference>
<dbReference type="InterPro" id="IPR049560">
    <property type="entry name" value="MeTrfase_RsmB-F_NOP2_cat"/>
</dbReference>
<reference evidence="7" key="1">
    <citation type="journal article" date="2014" name="Int. J. Syst. Evol. Microbiol.">
        <title>Complete genome sequence of Corynebacterium casei LMG S-19264T (=DSM 44701T), isolated from a smear-ripened cheese.</title>
        <authorList>
            <consortium name="US DOE Joint Genome Institute (JGI-PGF)"/>
            <person name="Walter F."/>
            <person name="Albersmeier A."/>
            <person name="Kalinowski J."/>
            <person name="Ruckert C."/>
        </authorList>
    </citation>
    <scope>NUCLEOTIDE SEQUENCE</scope>
    <source>
        <strain evidence="7">CGMCC 1.15343</strain>
    </source>
</reference>
<dbReference type="GO" id="GO:0005829">
    <property type="term" value="C:cytosol"/>
    <property type="evidence" value="ECO:0007669"/>
    <property type="project" value="TreeGrafter"/>
</dbReference>
<dbReference type="InterPro" id="IPR023267">
    <property type="entry name" value="RCMT"/>
</dbReference>
<feature type="binding site" evidence="5">
    <location>
        <position position="268"/>
    </location>
    <ligand>
        <name>S-adenosyl-L-methionine</name>
        <dbReference type="ChEBI" id="CHEBI:59789"/>
    </ligand>
</feature>
<gene>
    <name evidence="7" type="primary">rsmB</name>
    <name evidence="7" type="ORF">GCM10011387_30490</name>
</gene>
<dbReference type="GO" id="GO:0070475">
    <property type="term" value="P:rRNA base methylation"/>
    <property type="evidence" value="ECO:0007669"/>
    <property type="project" value="TreeGrafter"/>
</dbReference>
<name>A0A916UJM5_9SPHI</name>
<dbReference type="EMBL" id="BMIL01000012">
    <property type="protein sequence ID" value="GGC74749.1"/>
    <property type="molecule type" value="Genomic_DNA"/>
</dbReference>
<evidence type="ECO:0000256" key="2">
    <source>
        <dbReference type="ARBA" id="ARBA00022679"/>
    </source>
</evidence>
<dbReference type="RefSeq" id="WP_188627803.1">
    <property type="nucleotide sequence ID" value="NZ_BMIL01000012.1"/>
</dbReference>
<dbReference type="PANTHER" id="PTHR22807">
    <property type="entry name" value="NOP2 YEAST -RELATED NOL1/NOP2/FMU SUN DOMAIN-CONTAINING"/>
    <property type="match status" value="1"/>
</dbReference>
<evidence type="ECO:0000313" key="8">
    <source>
        <dbReference type="Proteomes" id="UP000651668"/>
    </source>
</evidence>
<keyword evidence="2 5" id="KW-0808">Transferase</keyword>
<dbReference type="PANTHER" id="PTHR22807:SF61">
    <property type="entry name" value="NOL1_NOP2_SUN FAMILY PROTEIN _ ANTITERMINATION NUSB DOMAIN-CONTAINING PROTEIN"/>
    <property type="match status" value="1"/>
</dbReference>
<comment type="caution">
    <text evidence="5">Lacks conserved residue(s) required for the propagation of feature annotation.</text>
</comment>
<feature type="binding site" evidence="5">
    <location>
        <position position="288"/>
    </location>
    <ligand>
        <name>S-adenosyl-L-methionine</name>
        <dbReference type="ChEBI" id="CHEBI:59789"/>
    </ligand>
</feature>
<comment type="caution">
    <text evidence="7">The sequence shown here is derived from an EMBL/GenBank/DDBJ whole genome shotgun (WGS) entry which is preliminary data.</text>
</comment>
<dbReference type="GO" id="GO:0009383">
    <property type="term" value="F:rRNA (cytosine-C5-)-methyltransferase activity"/>
    <property type="evidence" value="ECO:0007669"/>
    <property type="project" value="TreeGrafter"/>
</dbReference>
<protein>
    <submittedName>
        <fullName evidence="7">tRNA/rRNA cytosine-C5-methylase RsmB</fullName>
    </submittedName>
</protein>
<feature type="domain" description="SAM-dependent MTase RsmB/NOP-type" evidence="6">
    <location>
        <begin position="120"/>
        <end position="387"/>
    </location>
</feature>
<keyword evidence="1 5" id="KW-0489">Methyltransferase</keyword>
<evidence type="ECO:0000256" key="1">
    <source>
        <dbReference type="ARBA" id="ARBA00022603"/>
    </source>
</evidence>
<comment type="similarity">
    <text evidence="5">Belongs to the class I-like SAM-binding methyltransferase superfamily. RsmB/NOP family.</text>
</comment>
<dbReference type="Gene3D" id="3.40.50.150">
    <property type="entry name" value="Vaccinia Virus protein VP39"/>
    <property type="match status" value="1"/>
</dbReference>
<evidence type="ECO:0000256" key="4">
    <source>
        <dbReference type="ARBA" id="ARBA00022884"/>
    </source>
</evidence>
<dbReference type="Proteomes" id="UP000651668">
    <property type="component" value="Unassembled WGS sequence"/>
</dbReference>
<evidence type="ECO:0000313" key="7">
    <source>
        <dbReference type="EMBL" id="GGC74749.1"/>
    </source>
</evidence>
<sequence>MKVEHQIRTFEKILKEYDGALPLHRFLVTYFKANKQMGSSDRRWASRYLYSSFRIGKAMPARSLQERLTVGDFLCNSTSSLVLQSLQPAWNEQVSLPVAAKLVLVKDAYPEFVLEDVFPFQEARSNGIDEQQFLESFFTQPDLFIRVKAKHADEIHHTLSEAGVHVKALSENILSLPNGTKLGQILPSTGHYQVQDLSSQRTGNYFQPKPYEYWWDCCAASGGKSLLLHELEPKVQLLVSDVREHSLMNLDERFQEAGLHKYQKKVLDLLVDNEQHLHHYEFDGIILDAPCSGSGTWGRTPEMLYYFNERKVKQFQGLQKAIAANVLKYLKPGQPLIYITCSVFHAENEAVVEHLQQAHGLTLEAMEVIKGYNEKADTMFVARLIKP</sequence>
<dbReference type="GO" id="GO:0003723">
    <property type="term" value="F:RNA binding"/>
    <property type="evidence" value="ECO:0007669"/>
    <property type="project" value="UniProtKB-UniRule"/>
</dbReference>